<evidence type="ECO:0000256" key="2">
    <source>
        <dbReference type="SAM" id="SignalP"/>
    </source>
</evidence>
<evidence type="ECO:0000256" key="1">
    <source>
        <dbReference type="SAM" id="Coils"/>
    </source>
</evidence>
<dbReference type="Pfam" id="PF06476">
    <property type="entry name" value="DUF1090"/>
    <property type="match status" value="1"/>
</dbReference>
<evidence type="ECO:0000313" key="4">
    <source>
        <dbReference type="Proteomes" id="UP000480312"/>
    </source>
</evidence>
<feature type="signal peptide" evidence="2">
    <location>
        <begin position="1"/>
        <end position="25"/>
    </location>
</feature>
<gene>
    <name evidence="3" type="ORF">GPL32_00750</name>
</gene>
<protein>
    <submittedName>
        <fullName evidence="3">DUF1090 domain-containing protein</fullName>
    </submittedName>
</protein>
<reference evidence="3 4" key="1">
    <citation type="submission" date="2020-01" db="EMBL/GenBank/DDBJ databases">
        <title>Whole genome sequencing of Halomonas alkaliphila strain LS44.</title>
        <authorList>
            <person name="Kumar S."/>
            <person name="Paul D."/>
            <person name="Shouche Y."/>
            <person name="Suryavanshi M.V."/>
        </authorList>
    </citation>
    <scope>NUCLEOTIDE SEQUENCE [LARGE SCALE GENOMIC DNA]</scope>
    <source>
        <strain evidence="3 4">LS44</strain>
    </source>
</reference>
<comment type="caution">
    <text evidence="3">The sequence shown here is derived from an EMBL/GenBank/DDBJ whole genome shotgun (WGS) entry which is preliminary data.</text>
</comment>
<accession>A0A7C9P7T2</accession>
<keyword evidence="1" id="KW-0175">Coiled coil</keyword>
<keyword evidence="2" id="KW-0732">Signal</keyword>
<dbReference type="EMBL" id="JAAEHK010000001">
    <property type="protein sequence ID" value="NDL69035.1"/>
    <property type="molecule type" value="Genomic_DNA"/>
</dbReference>
<proteinExistence type="predicted"/>
<sequence>MKRTWLGHLSVAAAAGILLLPVAHAAERLCEDKISAVRQQLEQAQAHGNHHRVRGLQRSLQSIEENCTNEKVLAEAAEEVRESQEEVRERELVLEEALREGDEDNIQKRRKKLAEEVRELEEHTQELNLLQQRINE</sequence>
<dbReference type="RefSeq" id="WP_162216982.1">
    <property type="nucleotide sequence ID" value="NZ_JAAEHK010000001.1"/>
</dbReference>
<dbReference type="OrthoDB" id="8689941at2"/>
<dbReference type="AlphaFoldDB" id="A0A7C9P7T2"/>
<evidence type="ECO:0000313" key="3">
    <source>
        <dbReference type="EMBL" id="NDL69035.1"/>
    </source>
</evidence>
<dbReference type="Proteomes" id="UP000480312">
    <property type="component" value="Unassembled WGS sequence"/>
</dbReference>
<feature type="coiled-coil region" evidence="1">
    <location>
        <begin position="60"/>
        <end position="133"/>
    </location>
</feature>
<name>A0A7C9P7T2_9GAMM</name>
<feature type="chain" id="PRO_5029012982" evidence="2">
    <location>
        <begin position="26"/>
        <end position="136"/>
    </location>
</feature>
<organism evidence="3 4">
    <name type="scientific">Vreelandella alkaliphila</name>
    <dbReference type="NCBI Taxonomy" id="272774"/>
    <lineage>
        <taxon>Bacteria</taxon>
        <taxon>Pseudomonadati</taxon>
        <taxon>Pseudomonadota</taxon>
        <taxon>Gammaproteobacteria</taxon>
        <taxon>Oceanospirillales</taxon>
        <taxon>Halomonadaceae</taxon>
        <taxon>Vreelandella</taxon>
    </lineage>
</organism>
<dbReference type="InterPro" id="IPR009468">
    <property type="entry name" value="DUF1090"/>
</dbReference>